<dbReference type="Proteomes" id="UP000001208">
    <property type="component" value="Chromosome"/>
</dbReference>
<evidence type="ECO:0000256" key="4">
    <source>
        <dbReference type="ARBA" id="ARBA00022989"/>
    </source>
</evidence>
<name>B3QSU6_CHLT3</name>
<evidence type="ECO:0000313" key="9">
    <source>
        <dbReference type="Proteomes" id="UP000001208"/>
    </source>
</evidence>
<dbReference type="PANTHER" id="PTHR32322:SF18">
    <property type="entry name" value="S-ADENOSYLMETHIONINE_S-ADENOSYLHOMOCYSTEINE TRANSPORTER"/>
    <property type="match status" value="1"/>
</dbReference>
<dbReference type="HOGENOM" id="CLU_033863_4_2_10"/>
<dbReference type="STRING" id="517418.Ctha_0118"/>
<accession>B3QSU6</accession>
<dbReference type="InterPro" id="IPR000620">
    <property type="entry name" value="EamA_dom"/>
</dbReference>
<comment type="subcellular location">
    <subcellularLocation>
        <location evidence="1">Cell membrane</location>
        <topology evidence="1">Multi-pass membrane protein</topology>
    </subcellularLocation>
</comment>
<keyword evidence="5 6" id="KW-0472">Membrane</keyword>
<evidence type="ECO:0000256" key="2">
    <source>
        <dbReference type="ARBA" id="ARBA00022475"/>
    </source>
</evidence>
<dbReference type="PANTHER" id="PTHR32322">
    <property type="entry name" value="INNER MEMBRANE TRANSPORTER"/>
    <property type="match status" value="1"/>
</dbReference>
<evidence type="ECO:0000256" key="3">
    <source>
        <dbReference type="ARBA" id="ARBA00022692"/>
    </source>
</evidence>
<evidence type="ECO:0000259" key="7">
    <source>
        <dbReference type="Pfam" id="PF00892"/>
    </source>
</evidence>
<evidence type="ECO:0000256" key="5">
    <source>
        <dbReference type="ARBA" id="ARBA00023136"/>
    </source>
</evidence>
<sequence length="298" mass="32617">MKTSFGAYAAMLGQTVLAGLSFAFARDASVEFEPFVLLLLRTLGSALFFGLIFYLRGGFNHSPKPSGSAWLKVGLLAFIGVALNQFLFLLGLKYTTPANSAVLYTLTPLIVLFISVYFFKTEQLNAHKISGAVIAIVGALLVLFAQGYSFESDLMFGNFITLGAVLSWAAYLSFGKRILPKYDSLQITATIMMLAAVIYFPIGIWFLPDFDWHEISMQAWIGFIYITFFSSALAYLLLTVALNKIDSSQASVFINAQPFVAVLFSVLAYGEVLTPSLIFGGLLSMLGILLMQRTALKS</sequence>
<evidence type="ECO:0000256" key="1">
    <source>
        <dbReference type="ARBA" id="ARBA00004651"/>
    </source>
</evidence>
<proteinExistence type="predicted"/>
<feature type="transmembrane region" description="Helical" evidence="6">
    <location>
        <begin position="276"/>
        <end position="296"/>
    </location>
</feature>
<protein>
    <recommendedName>
        <fullName evidence="7">EamA domain-containing protein</fullName>
    </recommendedName>
</protein>
<keyword evidence="9" id="KW-1185">Reference proteome</keyword>
<feature type="transmembrane region" description="Helical" evidence="6">
    <location>
        <begin position="219"/>
        <end position="238"/>
    </location>
</feature>
<feature type="transmembrane region" description="Helical" evidence="6">
    <location>
        <begin position="69"/>
        <end position="89"/>
    </location>
</feature>
<dbReference type="InterPro" id="IPR037185">
    <property type="entry name" value="EmrE-like"/>
</dbReference>
<gene>
    <name evidence="8" type="ordered locus">Ctha_0118</name>
</gene>
<feature type="transmembrane region" description="Helical" evidence="6">
    <location>
        <begin position="156"/>
        <end position="175"/>
    </location>
</feature>
<dbReference type="RefSeq" id="WP_012498673.1">
    <property type="nucleotide sequence ID" value="NC_011026.1"/>
</dbReference>
<dbReference type="AlphaFoldDB" id="B3QSU6"/>
<dbReference type="eggNOG" id="COG0697">
    <property type="taxonomic scope" value="Bacteria"/>
</dbReference>
<keyword evidence="2" id="KW-1003">Cell membrane</keyword>
<organism evidence="8 9">
    <name type="scientific">Chloroherpeton thalassium (strain ATCC 35110 / GB-78)</name>
    <dbReference type="NCBI Taxonomy" id="517418"/>
    <lineage>
        <taxon>Bacteria</taxon>
        <taxon>Pseudomonadati</taxon>
        <taxon>Chlorobiota</taxon>
        <taxon>Chlorobiia</taxon>
        <taxon>Chlorobiales</taxon>
        <taxon>Chloroherpetonaceae</taxon>
        <taxon>Chloroherpeton</taxon>
    </lineage>
</organism>
<dbReference type="EMBL" id="CP001100">
    <property type="protein sequence ID" value="ACF12589.1"/>
    <property type="molecule type" value="Genomic_DNA"/>
</dbReference>
<feature type="transmembrane region" description="Helical" evidence="6">
    <location>
        <begin position="131"/>
        <end position="150"/>
    </location>
</feature>
<feature type="transmembrane region" description="Helical" evidence="6">
    <location>
        <begin position="101"/>
        <end position="119"/>
    </location>
</feature>
<dbReference type="InterPro" id="IPR050638">
    <property type="entry name" value="AA-Vitamin_Transporters"/>
</dbReference>
<keyword evidence="4 6" id="KW-1133">Transmembrane helix</keyword>
<dbReference type="SUPFAM" id="SSF103481">
    <property type="entry name" value="Multidrug resistance efflux transporter EmrE"/>
    <property type="match status" value="2"/>
</dbReference>
<feature type="transmembrane region" description="Helical" evidence="6">
    <location>
        <begin position="35"/>
        <end position="57"/>
    </location>
</feature>
<dbReference type="OrthoDB" id="9811486at2"/>
<dbReference type="KEGG" id="cts:Ctha_0118"/>
<feature type="domain" description="EamA" evidence="7">
    <location>
        <begin position="8"/>
        <end position="143"/>
    </location>
</feature>
<dbReference type="GO" id="GO:0005886">
    <property type="term" value="C:plasma membrane"/>
    <property type="evidence" value="ECO:0007669"/>
    <property type="project" value="UniProtKB-SubCell"/>
</dbReference>
<feature type="transmembrane region" description="Helical" evidence="6">
    <location>
        <begin position="187"/>
        <end position="207"/>
    </location>
</feature>
<dbReference type="Pfam" id="PF00892">
    <property type="entry name" value="EamA"/>
    <property type="match status" value="2"/>
</dbReference>
<reference evidence="8 9" key="1">
    <citation type="submission" date="2008-06" db="EMBL/GenBank/DDBJ databases">
        <title>Complete sequence of Chloroherpeton thalassium ATCC 35110.</title>
        <authorList>
            <consortium name="US DOE Joint Genome Institute"/>
            <person name="Lucas S."/>
            <person name="Copeland A."/>
            <person name="Lapidus A."/>
            <person name="Glavina del Rio T."/>
            <person name="Dalin E."/>
            <person name="Tice H."/>
            <person name="Bruce D."/>
            <person name="Goodwin L."/>
            <person name="Pitluck S."/>
            <person name="Schmutz J."/>
            <person name="Larimer F."/>
            <person name="Land M."/>
            <person name="Hauser L."/>
            <person name="Kyrpides N."/>
            <person name="Mikhailova N."/>
            <person name="Liu Z."/>
            <person name="Li T."/>
            <person name="Zhao F."/>
            <person name="Overmann J."/>
            <person name="Bryant D.A."/>
            <person name="Richardson P."/>
        </authorList>
    </citation>
    <scope>NUCLEOTIDE SEQUENCE [LARGE SCALE GENOMIC DNA]</scope>
    <source>
        <strain evidence="9">ATCC 35110 / GB-78</strain>
    </source>
</reference>
<keyword evidence="3 6" id="KW-0812">Transmembrane</keyword>
<evidence type="ECO:0000313" key="8">
    <source>
        <dbReference type="EMBL" id="ACF12589.1"/>
    </source>
</evidence>
<evidence type="ECO:0000256" key="6">
    <source>
        <dbReference type="SAM" id="Phobius"/>
    </source>
</evidence>
<feature type="domain" description="EamA" evidence="7">
    <location>
        <begin position="156"/>
        <end position="291"/>
    </location>
</feature>